<accession>A0ABN0WJE7</accession>
<protein>
    <submittedName>
        <fullName evidence="2">Uncharacterized protein</fullName>
    </submittedName>
</protein>
<evidence type="ECO:0000256" key="1">
    <source>
        <dbReference type="SAM" id="MobiDB-lite"/>
    </source>
</evidence>
<comment type="caution">
    <text evidence="2">The sequence shown here is derived from an EMBL/GenBank/DDBJ whole genome shotgun (WGS) entry which is preliminary data.</text>
</comment>
<proteinExistence type="predicted"/>
<dbReference type="Proteomes" id="UP001501822">
    <property type="component" value="Unassembled WGS sequence"/>
</dbReference>
<organism evidence="2 3">
    <name type="scientific">Actinoallomurus spadix</name>
    <dbReference type="NCBI Taxonomy" id="79912"/>
    <lineage>
        <taxon>Bacteria</taxon>
        <taxon>Bacillati</taxon>
        <taxon>Actinomycetota</taxon>
        <taxon>Actinomycetes</taxon>
        <taxon>Streptosporangiales</taxon>
        <taxon>Thermomonosporaceae</taxon>
        <taxon>Actinoallomurus</taxon>
    </lineage>
</organism>
<evidence type="ECO:0000313" key="2">
    <source>
        <dbReference type="EMBL" id="GAA0338804.1"/>
    </source>
</evidence>
<dbReference type="RefSeq" id="WP_252808155.1">
    <property type="nucleotide sequence ID" value="NZ_BAAABM010000019.1"/>
</dbReference>
<feature type="region of interest" description="Disordered" evidence="1">
    <location>
        <begin position="197"/>
        <end position="222"/>
    </location>
</feature>
<reference evidence="2 3" key="1">
    <citation type="journal article" date="2019" name="Int. J. Syst. Evol. Microbiol.">
        <title>The Global Catalogue of Microorganisms (GCM) 10K type strain sequencing project: providing services to taxonomists for standard genome sequencing and annotation.</title>
        <authorList>
            <consortium name="The Broad Institute Genomics Platform"/>
            <consortium name="The Broad Institute Genome Sequencing Center for Infectious Disease"/>
            <person name="Wu L."/>
            <person name="Ma J."/>
        </authorList>
    </citation>
    <scope>NUCLEOTIDE SEQUENCE [LARGE SCALE GENOMIC DNA]</scope>
    <source>
        <strain evidence="2 3">JCM 3146</strain>
    </source>
</reference>
<keyword evidence="3" id="KW-1185">Reference proteome</keyword>
<sequence length="222" mass="23474">MTATGSRAALPPSTVRPAARLADVRMRGVEITMAYVPDEAERRRRAAAGLAGVTRVDLLDVLLGLPAGAVVPWTTLSARERRAVRELPPGCADLTPAGVVRLLRRPLRPELAIVRASSWRTGLDRAGRFGAYCARLVVLPGPPADLGEARAEAAYWGVGLAAGSAVIVPPESFGNRAHTPAGWAFAEELHLRTLNTTPSCGGGHRPGPRPRNGPAVLRRRAA</sequence>
<name>A0ABN0WJE7_9ACTN</name>
<gene>
    <name evidence="2" type="ORF">GCM10010151_30550</name>
</gene>
<dbReference type="EMBL" id="BAAABM010000019">
    <property type="protein sequence ID" value="GAA0338804.1"/>
    <property type="molecule type" value="Genomic_DNA"/>
</dbReference>
<evidence type="ECO:0000313" key="3">
    <source>
        <dbReference type="Proteomes" id="UP001501822"/>
    </source>
</evidence>